<reference evidence="1" key="1">
    <citation type="journal article" date="2023" name="Mol. Phylogenet. Evol.">
        <title>Genome-scale phylogeny and comparative genomics of the fungal order Sordariales.</title>
        <authorList>
            <person name="Hensen N."/>
            <person name="Bonometti L."/>
            <person name="Westerberg I."/>
            <person name="Brannstrom I.O."/>
            <person name="Guillou S."/>
            <person name="Cros-Aarteil S."/>
            <person name="Calhoun S."/>
            <person name="Haridas S."/>
            <person name="Kuo A."/>
            <person name="Mondo S."/>
            <person name="Pangilinan J."/>
            <person name="Riley R."/>
            <person name="LaButti K."/>
            <person name="Andreopoulos B."/>
            <person name="Lipzen A."/>
            <person name="Chen C."/>
            <person name="Yan M."/>
            <person name="Daum C."/>
            <person name="Ng V."/>
            <person name="Clum A."/>
            <person name="Steindorff A."/>
            <person name="Ohm R.A."/>
            <person name="Martin F."/>
            <person name="Silar P."/>
            <person name="Natvig D.O."/>
            <person name="Lalanne C."/>
            <person name="Gautier V."/>
            <person name="Ament-Velasquez S.L."/>
            <person name="Kruys A."/>
            <person name="Hutchinson M.I."/>
            <person name="Powell A.J."/>
            <person name="Barry K."/>
            <person name="Miller A.N."/>
            <person name="Grigoriev I.V."/>
            <person name="Debuchy R."/>
            <person name="Gladieux P."/>
            <person name="Hiltunen Thoren M."/>
            <person name="Johannesson H."/>
        </authorList>
    </citation>
    <scope>NUCLEOTIDE SEQUENCE</scope>
    <source>
        <strain evidence="1">CBS 118394</strain>
    </source>
</reference>
<reference evidence="1" key="2">
    <citation type="submission" date="2023-06" db="EMBL/GenBank/DDBJ databases">
        <authorList>
            <consortium name="Lawrence Berkeley National Laboratory"/>
            <person name="Haridas S."/>
            <person name="Hensen N."/>
            <person name="Bonometti L."/>
            <person name="Westerberg I."/>
            <person name="Brannstrom I.O."/>
            <person name="Guillou S."/>
            <person name="Cros-Aarteil S."/>
            <person name="Calhoun S."/>
            <person name="Kuo A."/>
            <person name="Mondo S."/>
            <person name="Pangilinan J."/>
            <person name="Riley R."/>
            <person name="Labutti K."/>
            <person name="Andreopoulos B."/>
            <person name="Lipzen A."/>
            <person name="Chen C."/>
            <person name="Yanf M."/>
            <person name="Daum C."/>
            <person name="Ng V."/>
            <person name="Clum A."/>
            <person name="Steindorff A."/>
            <person name="Ohm R."/>
            <person name="Martin F."/>
            <person name="Silar P."/>
            <person name="Natvig D."/>
            <person name="Lalanne C."/>
            <person name="Gautier V."/>
            <person name="Ament-Velasquez S.L."/>
            <person name="Kruys A."/>
            <person name="Hutchinson M.I."/>
            <person name="Powell A.J."/>
            <person name="Barry K."/>
            <person name="Miller A.N."/>
            <person name="Grigoriev I.V."/>
            <person name="Debuchy R."/>
            <person name="Gladieux P."/>
            <person name="Thoren M.H."/>
            <person name="Johannesson H."/>
        </authorList>
    </citation>
    <scope>NUCLEOTIDE SEQUENCE</scope>
    <source>
        <strain evidence="1">CBS 118394</strain>
    </source>
</reference>
<organism evidence="1 2">
    <name type="scientific">Apodospora peruviana</name>
    <dbReference type="NCBI Taxonomy" id="516989"/>
    <lineage>
        <taxon>Eukaryota</taxon>
        <taxon>Fungi</taxon>
        <taxon>Dikarya</taxon>
        <taxon>Ascomycota</taxon>
        <taxon>Pezizomycotina</taxon>
        <taxon>Sordariomycetes</taxon>
        <taxon>Sordariomycetidae</taxon>
        <taxon>Sordariales</taxon>
        <taxon>Lasiosphaeriaceae</taxon>
        <taxon>Apodospora</taxon>
    </lineage>
</organism>
<proteinExistence type="predicted"/>
<name>A0AAE0IJX8_9PEZI</name>
<evidence type="ECO:0008006" key="3">
    <source>
        <dbReference type="Google" id="ProtNLM"/>
    </source>
</evidence>
<evidence type="ECO:0000313" key="2">
    <source>
        <dbReference type="Proteomes" id="UP001283341"/>
    </source>
</evidence>
<accession>A0AAE0IJX8</accession>
<dbReference type="Proteomes" id="UP001283341">
    <property type="component" value="Unassembled WGS sequence"/>
</dbReference>
<dbReference type="AlphaFoldDB" id="A0AAE0IJX8"/>
<dbReference type="EMBL" id="JAUEDM010000002">
    <property type="protein sequence ID" value="KAK3326334.1"/>
    <property type="molecule type" value="Genomic_DNA"/>
</dbReference>
<comment type="caution">
    <text evidence="1">The sequence shown here is derived from an EMBL/GenBank/DDBJ whole genome shotgun (WGS) entry which is preliminary data.</text>
</comment>
<evidence type="ECO:0000313" key="1">
    <source>
        <dbReference type="EMBL" id="KAK3326334.1"/>
    </source>
</evidence>
<gene>
    <name evidence="1" type="ORF">B0H66DRAFT_156506</name>
</gene>
<keyword evidence="2" id="KW-1185">Reference proteome</keyword>
<protein>
    <recommendedName>
        <fullName evidence="3">Ubiquitin 3 binding protein But2 C-terminal domain-containing protein</fullName>
    </recommendedName>
</protein>
<sequence length="306" mass="33741">MLLSRCFHGRSLYTAPVCRCGHTHLVEASIALVKMRIRGLRQDQLEGENVGGKEILDIPLSTKVCIKSPTGFNTLEFLLLGLSKSGGYYSLDQRNTRPFVHNIDTIKLISHCHLPPSLTPEHERTSQIKRAMQLSAILLGALTGGGAFVVSAATHEIVNNNNNLNPVLPRACQTVSPQLWTPYRTLTSSGVLNLEFKIPDEAINTPTICELVFVLDLGDETVDDTVPISSPTLSDVQLFDAGGQPQGYFHMKKETDGHLIGQPTQPINHWTCEKDMQFQVRLVDKIPNGFIGIGARSRFEMRVGCV</sequence>